<feature type="transmembrane region" description="Helical" evidence="2">
    <location>
        <begin position="33"/>
        <end position="54"/>
    </location>
</feature>
<keyword evidence="4" id="KW-1185">Reference proteome</keyword>
<organism evidence="3 4">
    <name type="scientific">Oenococcus kitaharae DSM 17330</name>
    <dbReference type="NCBI Taxonomy" id="1045004"/>
    <lineage>
        <taxon>Bacteria</taxon>
        <taxon>Bacillati</taxon>
        <taxon>Bacillota</taxon>
        <taxon>Bacilli</taxon>
        <taxon>Lactobacillales</taxon>
        <taxon>Lactobacillaceae</taxon>
        <taxon>Oenococcus</taxon>
    </lineage>
</organism>
<evidence type="ECO:0000313" key="3">
    <source>
        <dbReference type="EMBL" id="EHN58443.1"/>
    </source>
</evidence>
<dbReference type="eggNOG" id="COG2919">
    <property type="taxonomic scope" value="Bacteria"/>
</dbReference>
<sequence>MQADTAAQIRRAQGSNQARERHYHKEIARRRRLIACLGIFFVVIFSVNLLSSAVKLNAALAQLRQVNRQLDRTRGENGKLKTVLTNLKQPDYLAQVLRDKYQYSKKGEVIFNLPAGSDTK</sequence>
<comment type="caution">
    <text evidence="3">The sequence shown here is derived from an EMBL/GenBank/DDBJ whole genome shotgun (WGS) entry which is preliminary data.</text>
</comment>
<dbReference type="HOGENOM" id="CLU_134863_2_0_9"/>
<dbReference type="PATRIC" id="fig|1045004.4.peg.320"/>
<keyword evidence="2" id="KW-1133">Transmembrane helix</keyword>
<proteinExistence type="predicted"/>
<evidence type="ECO:0000313" key="4">
    <source>
        <dbReference type="Proteomes" id="UP000004959"/>
    </source>
</evidence>
<keyword evidence="2" id="KW-0472">Membrane</keyword>
<reference evidence="3 4" key="1">
    <citation type="journal article" date="2012" name="PLoS ONE">
        <title>Functional divergence in the genus oenococcus as predicted by genome sequencing of the newly-described species, Oenococcus kitaharae.</title>
        <authorList>
            <person name="Borneman A.R."/>
            <person name="McCarthy J.M."/>
            <person name="Chambers P.J."/>
            <person name="Bartowsky E.J."/>
        </authorList>
    </citation>
    <scope>NUCLEOTIDE SEQUENCE [LARGE SCALE GENOMIC DNA]</scope>
    <source>
        <strain evidence="4">DSM17330</strain>
    </source>
</reference>
<dbReference type="Pfam" id="PF04977">
    <property type="entry name" value="DivIC"/>
    <property type="match status" value="1"/>
</dbReference>
<dbReference type="InterPro" id="IPR039076">
    <property type="entry name" value="DivIC"/>
</dbReference>
<gene>
    <name evidence="3" type="ORF">OKIT_0321</name>
</gene>
<feature type="region of interest" description="Disordered" evidence="1">
    <location>
        <begin position="1"/>
        <end position="22"/>
    </location>
</feature>
<dbReference type="EMBL" id="AFVZ01000001">
    <property type="protein sequence ID" value="EHN58443.1"/>
    <property type="molecule type" value="Genomic_DNA"/>
</dbReference>
<accession>G9WIZ4</accession>
<name>G9WIZ4_9LACO</name>
<dbReference type="Proteomes" id="UP000004959">
    <property type="component" value="Chromosome"/>
</dbReference>
<protein>
    <submittedName>
        <fullName evidence="3">Septum formation initiator</fullName>
    </submittedName>
</protein>
<keyword evidence="2" id="KW-0812">Transmembrane</keyword>
<dbReference type="InterPro" id="IPR007060">
    <property type="entry name" value="FtsL/DivIC"/>
</dbReference>
<dbReference type="STRING" id="336988.NT96_04790"/>
<dbReference type="AlphaFoldDB" id="G9WIZ4"/>
<evidence type="ECO:0000256" key="2">
    <source>
        <dbReference type="SAM" id="Phobius"/>
    </source>
</evidence>
<evidence type="ECO:0000256" key="1">
    <source>
        <dbReference type="SAM" id="MobiDB-lite"/>
    </source>
</evidence>
<dbReference type="PANTHER" id="PTHR40027">
    <property type="entry name" value="CELL DIVISION PROTEIN DIVIC"/>
    <property type="match status" value="1"/>
</dbReference>
<dbReference type="GO" id="GO:0051301">
    <property type="term" value="P:cell division"/>
    <property type="evidence" value="ECO:0007669"/>
    <property type="project" value="InterPro"/>
</dbReference>
<dbReference type="PANTHER" id="PTHR40027:SF1">
    <property type="entry name" value="CELL DIVISION PROTEIN DIVIC"/>
    <property type="match status" value="1"/>
</dbReference>